<dbReference type="HAMAP" id="MF_00920">
    <property type="entry name" value="FtsY"/>
    <property type="match status" value="1"/>
</dbReference>
<keyword evidence="2 9" id="KW-0963">Cytoplasm</keyword>
<dbReference type="InterPro" id="IPR036225">
    <property type="entry name" value="SRP/SRP_N"/>
</dbReference>
<evidence type="ECO:0000256" key="7">
    <source>
        <dbReference type="ARBA" id="ARBA00023170"/>
    </source>
</evidence>
<sequence length="413" mass="46181">MSFFKKLKNRFVGNDNKENLEPLSPDETVDVQQEDPVHRAEVSESEAHSTIIEQPKKNEKKSEWEFDFDDDLISIEEFEELEAQQIGAKFREGLEKSRENFQNRLNDLLAMYRTVDEDFFEALEEMLIQADVGFNTVMELVESLRMEAKRRNITDTADLREVIVEKIVEIYEQEDDKLQEMNIQEDGLTVILMVGVNGVGKTTTIGKLAHRYKGQGKKVMLAAGDTFRAGAIEQLQVWGDRVGVEVIKQSEGSDPAAVMYDAIGAAKNRGADILICDTAGRLQNKANLMTELEKVKKVLSRAVPDAPHEVLLALDATTGQNALVQAKAFKEVTNVTGIVLTKLDGTAKGGIVLAIRNELHIPVKYVGLGEKLDDLQPFDAESYVYGLFADMIEASTEEDYKAADQLKEESTDE</sequence>
<keyword evidence="13" id="KW-1185">Reference proteome</keyword>
<dbReference type="InterPro" id="IPR013822">
    <property type="entry name" value="Signal_recog_particl_SRP54_hlx"/>
</dbReference>
<evidence type="ECO:0000259" key="11">
    <source>
        <dbReference type="PROSITE" id="PS00300"/>
    </source>
</evidence>
<evidence type="ECO:0000256" key="6">
    <source>
        <dbReference type="ARBA" id="ARBA00023136"/>
    </source>
</evidence>
<protein>
    <recommendedName>
        <fullName evidence="9">Signal recognition particle receptor FtsY</fullName>
        <shortName evidence="9">SRP receptor</shortName>
        <ecNumber evidence="9">3.6.5.4</ecNumber>
    </recommendedName>
</protein>
<evidence type="ECO:0000256" key="9">
    <source>
        <dbReference type="HAMAP-Rule" id="MF_00920"/>
    </source>
</evidence>
<evidence type="ECO:0000256" key="3">
    <source>
        <dbReference type="ARBA" id="ARBA00022741"/>
    </source>
</evidence>
<keyword evidence="7 9" id="KW-0675">Receptor</keyword>
<proteinExistence type="inferred from homology"/>
<dbReference type="PANTHER" id="PTHR43134">
    <property type="entry name" value="SIGNAL RECOGNITION PARTICLE RECEPTOR SUBUNIT ALPHA"/>
    <property type="match status" value="1"/>
</dbReference>
<dbReference type="EC" id="3.6.5.4" evidence="9"/>
<dbReference type="InterPro" id="IPR000897">
    <property type="entry name" value="SRP54_GTPase_dom"/>
</dbReference>
<dbReference type="RefSeq" id="WP_243366973.1">
    <property type="nucleotide sequence ID" value="NZ_CP094348.1"/>
</dbReference>
<accession>A0ABY3ZZK7</accession>
<dbReference type="NCBIfam" id="TIGR00064">
    <property type="entry name" value="ftsY"/>
    <property type="match status" value="1"/>
</dbReference>
<feature type="compositionally biased region" description="Basic and acidic residues" evidence="10">
    <location>
        <begin position="35"/>
        <end position="47"/>
    </location>
</feature>
<dbReference type="Gene3D" id="3.40.50.300">
    <property type="entry name" value="P-loop containing nucleotide triphosphate hydrolases"/>
    <property type="match status" value="1"/>
</dbReference>
<keyword evidence="5 9" id="KW-0342">GTP-binding</keyword>
<dbReference type="EMBL" id="CP094348">
    <property type="protein sequence ID" value="UOB21389.1"/>
    <property type="molecule type" value="Genomic_DNA"/>
</dbReference>
<dbReference type="Gene3D" id="1.20.120.140">
    <property type="entry name" value="Signal recognition particle SRP54, nucleotide-binding domain"/>
    <property type="match status" value="1"/>
</dbReference>
<comment type="subcellular location">
    <subcellularLocation>
        <location evidence="9">Cell membrane</location>
        <topology evidence="9">Peripheral membrane protein</topology>
        <orientation evidence="9">Cytoplasmic side</orientation>
    </subcellularLocation>
    <subcellularLocation>
        <location evidence="9">Cytoplasm</location>
    </subcellularLocation>
</comment>
<organism evidence="12 13">
    <name type="scientific">Macrococcus armenti</name>
    <dbReference type="NCBI Taxonomy" id="2875764"/>
    <lineage>
        <taxon>Bacteria</taxon>
        <taxon>Bacillati</taxon>
        <taxon>Bacillota</taxon>
        <taxon>Bacilli</taxon>
        <taxon>Bacillales</taxon>
        <taxon>Staphylococcaceae</taxon>
        <taxon>Macrococcus</taxon>
    </lineage>
</organism>
<dbReference type="PROSITE" id="PS00300">
    <property type="entry name" value="SRP54"/>
    <property type="match status" value="1"/>
</dbReference>
<keyword evidence="3 9" id="KW-0547">Nucleotide-binding</keyword>
<dbReference type="PANTHER" id="PTHR43134:SF1">
    <property type="entry name" value="SIGNAL RECOGNITION PARTICLE RECEPTOR SUBUNIT ALPHA"/>
    <property type="match status" value="1"/>
</dbReference>
<reference evidence="12" key="2">
    <citation type="submission" date="2022-04" db="EMBL/GenBank/DDBJ databases">
        <title>Antimicrobial genetic elements in methicillin-resistant Macrococcus armenti.</title>
        <authorList>
            <person name="Keller J.E."/>
            <person name="Schwendener S."/>
            <person name="Pantucek R."/>
            <person name="Perreten V."/>
        </authorList>
    </citation>
    <scope>NUCLEOTIDE SEQUENCE</scope>
    <source>
        <strain evidence="12">CCM 2609</strain>
    </source>
</reference>
<dbReference type="SMART" id="SM00963">
    <property type="entry name" value="SRP54_N"/>
    <property type="match status" value="1"/>
</dbReference>
<comment type="function">
    <text evidence="9">Involved in targeting and insertion of nascent membrane proteins into the cytoplasmic membrane. Acts as a receptor for the complex formed by the signal recognition particle (SRP) and the ribosome-nascent chain (RNC).</text>
</comment>
<feature type="region of interest" description="Disordered" evidence="10">
    <location>
        <begin position="15"/>
        <end position="58"/>
    </location>
</feature>
<name>A0ABY3ZZK7_9STAP</name>
<evidence type="ECO:0000256" key="5">
    <source>
        <dbReference type="ARBA" id="ARBA00023134"/>
    </source>
</evidence>
<comment type="similarity">
    <text evidence="9">Belongs to the GTP-binding SRP family. FtsY subfamily.</text>
</comment>
<dbReference type="Pfam" id="PF02881">
    <property type="entry name" value="SRP54_N"/>
    <property type="match status" value="1"/>
</dbReference>
<evidence type="ECO:0000313" key="12">
    <source>
        <dbReference type="EMBL" id="UOB21389.1"/>
    </source>
</evidence>
<dbReference type="SMART" id="SM00382">
    <property type="entry name" value="AAA"/>
    <property type="match status" value="1"/>
</dbReference>
<reference evidence="12" key="1">
    <citation type="submission" date="2022-03" db="EMBL/GenBank/DDBJ databases">
        <authorList>
            <person name="Vrbovska V."/>
            <person name="Kovarovic V."/>
            <person name="Botka T."/>
            <person name="Pantucek R."/>
        </authorList>
    </citation>
    <scope>NUCLEOTIDE SEQUENCE</scope>
    <source>
        <strain evidence="12">CCM 2609</strain>
    </source>
</reference>
<dbReference type="SMART" id="SM00962">
    <property type="entry name" value="SRP54"/>
    <property type="match status" value="1"/>
</dbReference>
<dbReference type="CDD" id="cd17874">
    <property type="entry name" value="FtsY"/>
    <property type="match status" value="1"/>
</dbReference>
<dbReference type="InterPro" id="IPR042101">
    <property type="entry name" value="SRP54_N_sf"/>
</dbReference>
<keyword evidence="1 9" id="KW-1003">Cell membrane</keyword>
<evidence type="ECO:0000313" key="13">
    <source>
        <dbReference type="Proteomes" id="UP000830343"/>
    </source>
</evidence>
<gene>
    <name evidence="9 12" type="primary">ftsY</name>
    <name evidence="12" type="ORF">MRZ06_04710</name>
</gene>
<evidence type="ECO:0000256" key="2">
    <source>
        <dbReference type="ARBA" id="ARBA00022490"/>
    </source>
</evidence>
<feature type="domain" description="SRP54-type proteins GTP-binding" evidence="11">
    <location>
        <begin position="362"/>
        <end position="375"/>
    </location>
</feature>
<feature type="binding site" evidence="9">
    <location>
        <begin position="341"/>
        <end position="344"/>
    </location>
    <ligand>
        <name>GTP</name>
        <dbReference type="ChEBI" id="CHEBI:37565"/>
    </ligand>
</feature>
<evidence type="ECO:0000256" key="10">
    <source>
        <dbReference type="SAM" id="MobiDB-lite"/>
    </source>
</evidence>
<dbReference type="SUPFAM" id="SSF52540">
    <property type="entry name" value="P-loop containing nucleoside triphosphate hydrolases"/>
    <property type="match status" value="1"/>
</dbReference>
<keyword evidence="4 9" id="KW-0378">Hydrolase</keyword>
<dbReference type="InterPro" id="IPR004390">
    <property type="entry name" value="SR_rcpt_FtsY"/>
</dbReference>
<feature type="binding site" evidence="9">
    <location>
        <begin position="277"/>
        <end position="281"/>
    </location>
    <ligand>
        <name>GTP</name>
        <dbReference type="ChEBI" id="CHEBI:37565"/>
    </ligand>
</feature>
<dbReference type="InterPro" id="IPR027417">
    <property type="entry name" value="P-loop_NTPase"/>
</dbReference>
<comment type="subunit">
    <text evidence="9">Part of the signal recognition particle protein translocation system, which is composed of SRP and FtsY.</text>
</comment>
<comment type="catalytic activity">
    <reaction evidence="8 9">
        <text>GTP + H2O = GDP + phosphate + H(+)</text>
        <dbReference type="Rhea" id="RHEA:19669"/>
        <dbReference type="ChEBI" id="CHEBI:15377"/>
        <dbReference type="ChEBI" id="CHEBI:15378"/>
        <dbReference type="ChEBI" id="CHEBI:37565"/>
        <dbReference type="ChEBI" id="CHEBI:43474"/>
        <dbReference type="ChEBI" id="CHEBI:58189"/>
        <dbReference type="EC" id="3.6.5.4"/>
    </reaction>
</comment>
<evidence type="ECO:0000256" key="8">
    <source>
        <dbReference type="ARBA" id="ARBA00048027"/>
    </source>
</evidence>
<feature type="binding site" evidence="9">
    <location>
        <begin position="195"/>
        <end position="202"/>
    </location>
    <ligand>
        <name>GTP</name>
        <dbReference type="ChEBI" id="CHEBI:37565"/>
    </ligand>
</feature>
<dbReference type="Pfam" id="PF00448">
    <property type="entry name" value="SRP54"/>
    <property type="match status" value="1"/>
</dbReference>
<dbReference type="SUPFAM" id="SSF47364">
    <property type="entry name" value="Domain of the SRP/SRP receptor G-proteins"/>
    <property type="match status" value="1"/>
</dbReference>
<dbReference type="Proteomes" id="UP000830343">
    <property type="component" value="Chromosome"/>
</dbReference>
<evidence type="ECO:0000256" key="1">
    <source>
        <dbReference type="ARBA" id="ARBA00022475"/>
    </source>
</evidence>
<keyword evidence="6 9" id="KW-0472">Membrane</keyword>
<dbReference type="InterPro" id="IPR003593">
    <property type="entry name" value="AAA+_ATPase"/>
</dbReference>
<evidence type="ECO:0000256" key="4">
    <source>
        <dbReference type="ARBA" id="ARBA00022801"/>
    </source>
</evidence>